<name>A0A6J4H745_9PROT</name>
<dbReference type="AlphaFoldDB" id="A0A6J4H745"/>
<accession>A0A6J4H745</accession>
<sequence>MAHAQADGAGTEAPAIRGGRGQAHLEVAVRRPGSSTLLKTSASGLNARPAAECRRTGCIGKCP</sequence>
<protein>
    <submittedName>
        <fullName evidence="2">Uncharacterized protein</fullName>
    </submittedName>
</protein>
<dbReference type="EMBL" id="CADCTG010000035">
    <property type="protein sequence ID" value="CAA9215240.1"/>
    <property type="molecule type" value="Genomic_DNA"/>
</dbReference>
<proteinExistence type="predicted"/>
<reference evidence="2" key="1">
    <citation type="submission" date="2020-02" db="EMBL/GenBank/DDBJ databases">
        <authorList>
            <person name="Meier V. D."/>
        </authorList>
    </citation>
    <scope>NUCLEOTIDE SEQUENCE</scope>
    <source>
        <strain evidence="2">AVDCRST_MAG08</strain>
    </source>
</reference>
<organism evidence="2">
    <name type="scientific">uncultured Acetobacteraceae bacterium</name>
    <dbReference type="NCBI Taxonomy" id="169975"/>
    <lineage>
        <taxon>Bacteria</taxon>
        <taxon>Pseudomonadati</taxon>
        <taxon>Pseudomonadota</taxon>
        <taxon>Alphaproteobacteria</taxon>
        <taxon>Acetobacterales</taxon>
        <taxon>Acetobacteraceae</taxon>
        <taxon>environmental samples</taxon>
    </lineage>
</organism>
<evidence type="ECO:0000313" key="2">
    <source>
        <dbReference type="EMBL" id="CAA9215240.1"/>
    </source>
</evidence>
<evidence type="ECO:0000256" key="1">
    <source>
        <dbReference type="SAM" id="MobiDB-lite"/>
    </source>
</evidence>
<feature type="region of interest" description="Disordered" evidence="1">
    <location>
        <begin position="1"/>
        <end position="24"/>
    </location>
</feature>
<gene>
    <name evidence="2" type="ORF">AVDCRST_MAG08-351</name>
</gene>